<feature type="compositionally biased region" description="Polar residues" evidence="1">
    <location>
        <begin position="26"/>
        <end position="38"/>
    </location>
</feature>
<accession>A0AAU9PT61</accession>
<dbReference type="Proteomes" id="UP001157418">
    <property type="component" value="Unassembled WGS sequence"/>
</dbReference>
<feature type="compositionally biased region" description="Basic and acidic residues" evidence="1">
    <location>
        <begin position="11"/>
        <end position="20"/>
    </location>
</feature>
<dbReference type="EMBL" id="CAKMRJ010005745">
    <property type="protein sequence ID" value="CAH1453421.1"/>
    <property type="molecule type" value="Genomic_DNA"/>
</dbReference>
<evidence type="ECO:0000313" key="2">
    <source>
        <dbReference type="EMBL" id="CAH1453421.1"/>
    </source>
</evidence>
<gene>
    <name evidence="2" type="ORF">LVIROSA_LOCUS38663</name>
</gene>
<evidence type="ECO:0000313" key="3">
    <source>
        <dbReference type="Proteomes" id="UP001157418"/>
    </source>
</evidence>
<evidence type="ECO:0008006" key="4">
    <source>
        <dbReference type="Google" id="ProtNLM"/>
    </source>
</evidence>
<dbReference type="AlphaFoldDB" id="A0AAU9PT61"/>
<evidence type="ECO:0000256" key="1">
    <source>
        <dbReference type="SAM" id="MobiDB-lite"/>
    </source>
</evidence>
<keyword evidence="3" id="KW-1185">Reference proteome</keyword>
<reference evidence="2 3" key="1">
    <citation type="submission" date="2022-01" db="EMBL/GenBank/DDBJ databases">
        <authorList>
            <person name="Xiong W."/>
            <person name="Schranz E."/>
        </authorList>
    </citation>
    <scope>NUCLEOTIDE SEQUENCE [LARGE SCALE GENOMIC DNA]</scope>
</reference>
<proteinExistence type="predicted"/>
<protein>
    <recommendedName>
        <fullName evidence="4">Retrotransposon gag domain-containing protein</fullName>
    </recommendedName>
</protein>
<feature type="region of interest" description="Disordered" evidence="1">
    <location>
        <begin position="1"/>
        <end position="38"/>
    </location>
</feature>
<sequence>MNRKKMVNTRSSRENQDASERGPQPQKETTGNQEGNSRLSITAEIHKIIDEKMGSILNGVIKPCPYKTFLSCQPPEFSGSTDPTAILNWITEMEMTFDLCECREEQKVKFAVRMLKGNAFSWWNVTRMLLGDEAASHLTWGDFVEKYVGHLAPSDEDCVARFVAGLSFEYSINVENVKNLNEAICVAKRLEEIENEKEEREDVGEKRKWGGELGSLKKSKGEVKSC</sequence>
<organism evidence="2 3">
    <name type="scientific">Lactuca virosa</name>
    <dbReference type="NCBI Taxonomy" id="75947"/>
    <lineage>
        <taxon>Eukaryota</taxon>
        <taxon>Viridiplantae</taxon>
        <taxon>Streptophyta</taxon>
        <taxon>Embryophyta</taxon>
        <taxon>Tracheophyta</taxon>
        <taxon>Spermatophyta</taxon>
        <taxon>Magnoliopsida</taxon>
        <taxon>eudicotyledons</taxon>
        <taxon>Gunneridae</taxon>
        <taxon>Pentapetalae</taxon>
        <taxon>asterids</taxon>
        <taxon>campanulids</taxon>
        <taxon>Asterales</taxon>
        <taxon>Asteraceae</taxon>
        <taxon>Cichorioideae</taxon>
        <taxon>Cichorieae</taxon>
        <taxon>Lactucinae</taxon>
        <taxon>Lactuca</taxon>
    </lineage>
</organism>
<comment type="caution">
    <text evidence="2">The sequence shown here is derived from an EMBL/GenBank/DDBJ whole genome shotgun (WGS) entry which is preliminary data.</text>
</comment>
<name>A0AAU9PT61_9ASTR</name>